<proteinExistence type="predicted"/>
<evidence type="ECO:0000313" key="2">
    <source>
        <dbReference type="EMBL" id="KAK9923144.1"/>
    </source>
</evidence>
<dbReference type="Pfam" id="PF14291">
    <property type="entry name" value="DUF4371"/>
    <property type="match status" value="1"/>
</dbReference>
<accession>A0AAW1WI11</accession>
<organism evidence="2 3">
    <name type="scientific">Rubus argutus</name>
    <name type="common">Southern blackberry</name>
    <dbReference type="NCBI Taxonomy" id="59490"/>
    <lineage>
        <taxon>Eukaryota</taxon>
        <taxon>Viridiplantae</taxon>
        <taxon>Streptophyta</taxon>
        <taxon>Embryophyta</taxon>
        <taxon>Tracheophyta</taxon>
        <taxon>Spermatophyta</taxon>
        <taxon>Magnoliopsida</taxon>
        <taxon>eudicotyledons</taxon>
        <taxon>Gunneridae</taxon>
        <taxon>Pentapetalae</taxon>
        <taxon>rosids</taxon>
        <taxon>fabids</taxon>
        <taxon>Rosales</taxon>
        <taxon>Rosaceae</taxon>
        <taxon>Rosoideae</taxon>
        <taxon>Rosoideae incertae sedis</taxon>
        <taxon>Rubus</taxon>
    </lineage>
</organism>
<dbReference type="Proteomes" id="UP001457282">
    <property type="component" value="Unassembled WGS sequence"/>
</dbReference>
<protein>
    <recommendedName>
        <fullName evidence="1">DUF4371 domain-containing protein</fullName>
    </recommendedName>
</protein>
<keyword evidence="3" id="KW-1185">Reference proteome</keyword>
<sequence>MVNREEVIFLVGKVSLLGRNLRLLKLMLVVCGSAHNQASLNCQALMNQKQHIESIISRQLESSKHNYYTLLNASIDCIRFLLRQGLAFRGHDESITSNNRGKFIELLEFLAAHNDSVKAVAFENASENLQLTAPAIQKDIVNVAAVETLNAIMFDMGDALFLF</sequence>
<comment type="caution">
    <text evidence="2">The sequence shown here is derived from an EMBL/GenBank/DDBJ whole genome shotgun (WGS) entry which is preliminary data.</text>
</comment>
<dbReference type="PANTHER" id="PTHR45749:SF36">
    <property type="entry name" value="ZINC FINGER MYM-TYPE PROTEIN 1-LIKE"/>
    <property type="match status" value="1"/>
</dbReference>
<evidence type="ECO:0000259" key="1">
    <source>
        <dbReference type="Pfam" id="PF14291"/>
    </source>
</evidence>
<feature type="domain" description="DUF4371" evidence="1">
    <location>
        <begin position="30"/>
        <end position="161"/>
    </location>
</feature>
<dbReference type="InterPro" id="IPR025398">
    <property type="entry name" value="DUF4371"/>
</dbReference>
<reference evidence="2 3" key="1">
    <citation type="journal article" date="2023" name="G3 (Bethesda)">
        <title>A chromosome-length genome assembly and annotation of blackberry (Rubus argutus, cv. 'Hillquist').</title>
        <authorList>
            <person name="Bruna T."/>
            <person name="Aryal R."/>
            <person name="Dudchenko O."/>
            <person name="Sargent D.J."/>
            <person name="Mead D."/>
            <person name="Buti M."/>
            <person name="Cavallini A."/>
            <person name="Hytonen T."/>
            <person name="Andres J."/>
            <person name="Pham M."/>
            <person name="Weisz D."/>
            <person name="Mascagni F."/>
            <person name="Usai G."/>
            <person name="Natali L."/>
            <person name="Bassil N."/>
            <person name="Fernandez G.E."/>
            <person name="Lomsadze A."/>
            <person name="Armour M."/>
            <person name="Olukolu B."/>
            <person name="Poorten T."/>
            <person name="Britton C."/>
            <person name="Davik J."/>
            <person name="Ashrafi H."/>
            <person name="Aiden E.L."/>
            <person name="Borodovsky M."/>
            <person name="Worthington M."/>
        </authorList>
    </citation>
    <scope>NUCLEOTIDE SEQUENCE [LARGE SCALE GENOMIC DNA]</scope>
    <source>
        <strain evidence="2">PI 553951</strain>
    </source>
</reference>
<dbReference type="EMBL" id="JBEDUW010000006">
    <property type="protein sequence ID" value="KAK9923144.1"/>
    <property type="molecule type" value="Genomic_DNA"/>
</dbReference>
<dbReference type="PANTHER" id="PTHR45749">
    <property type="match status" value="1"/>
</dbReference>
<gene>
    <name evidence="2" type="ORF">M0R45_031576</name>
</gene>
<dbReference type="AlphaFoldDB" id="A0AAW1WI11"/>
<evidence type="ECO:0000313" key="3">
    <source>
        <dbReference type="Proteomes" id="UP001457282"/>
    </source>
</evidence>
<name>A0AAW1WI11_RUBAR</name>